<dbReference type="Gene3D" id="3.40.50.150">
    <property type="entry name" value="Vaccinia Virus protein VP39"/>
    <property type="match status" value="1"/>
</dbReference>
<accession>A0A328BKX8</accession>
<dbReference type="AlphaFoldDB" id="A0A328BKX8"/>
<proteinExistence type="predicted"/>
<sequence length="203" mass="22695">MLPHVTARHVLELGSGDGVMTAMLADHFEHVTVVEGSRHLLDAIPDRPNLTKVHSLFEEFQPGRPFDAIIMEHVLEHVEDPVGILRLATPWLAPEGVIVVGVPNAHSFHRLAAVKMGLLPDVHALNERDHEVGHRRVYDWDSLRADVEAAGLEIACMEGVFFKPLSNGQIDQHWSEEMIEGFFELGKDFPRNAAEITAICRRP</sequence>
<dbReference type="EMBL" id="QFYS01000003">
    <property type="protein sequence ID" value="RAK66604.1"/>
    <property type="molecule type" value="Genomic_DNA"/>
</dbReference>
<keyword evidence="2" id="KW-1185">Reference proteome</keyword>
<organism evidence="1 2">
    <name type="scientific">Phenylobacterium kunshanense</name>
    <dbReference type="NCBI Taxonomy" id="1445034"/>
    <lineage>
        <taxon>Bacteria</taxon>
        <taxon>Pseudomonadati</taxon>
        <taxon>Pseudomonadota</taxon>
        <taxon>Alphaproteobacteria</taxon>
        <taxon>Caulobacterales</taxon>
        <taxon>Caulobacteraceae</taxon>
        <taxon>Phenylobacterium</taxon>
    </lineage>
</organism>
<dbReference type="GO" id="GO:0032259">
    <property type="term" value="P:methylation"/>
    <property type="evidence" value="ECO:0007669"/>
    <property type="project" value="UniProtKB-KW"/>
</dbReference>
<keyword evidence="1" id="KW-0808">Transferase</keyword>
<gene>
    <name evidence="1" type="ORF">DJ019_08530</name>
</gene>
<dbReference type="SUPFAM" id="SSF53335">
    <property type="entry name" value="S-adenosyl-L-methionine-dependent methyltransferases"/>
    <property type="match status" value="1"/>
</dbReference>
<dbReference type="OrthoDB" id="5642573at2"/>
<dbReference type="CDD" id="cd02440">
    <property type="entry name" value="AdoMet_MTases"/>
    <property type="match status" value="1"/>
</dbReference>
<dbReference type="GO" id="GO:0008168">
    <property type="term" value="F:methyltransferase activity"/>
    <property type="evidence" value="ECO:0007669"/>
    <property type="project" value="UniProtKB-KW"/>
</dbReference>
<comment type="caution">
    <text evidence="1">The sequence shown here is derived from an EMBL/GenBank/DDBJ whole genome shotgun (WGS) entry which is preliminary data.</text>
</comment>
<evidence type="ECO:0000313" key="2">
    <source>
        <dbReference type="Proteomes" id="UP000249524"/>
    </source>
</evidence>
<evidence type="ECO:0000313" key="1">
    <source>
        <dbReference type="EMBL" id="RAK66604.1"/>
    </source>
</evidence>
<dbReference type="Proteomes" id="UP000249524">
    <property type="component" value="Unassembled WGS sequence"/>
</dbReference>
<dbReference type="PANTHER" id="PTHR43861">
    <property type="entry name" value="TRANS-ACONITATE 2-METHYLTRANSFERASE-RELATED"/>
    <property type="match status" value="1"/>
</dbReference>
<reference evidence="1 2" key="1">
    <citation type="submission" date="2018-05" db="EMBL/GenBank/DDBJ databases">
        <authorList>
            <person name="Lanie J.A."/>
            <person name="Ng W.-L."/>
            <person name="Kazmierczak K.M."/>
            <person name="Andrzejewski T.M."/>
            <person name="Davidsen T.M."/>
            <person name="Wayne K.J."/>
            <person name="Tettelin H."/>
            <person name="Glass J.I."/>
            <person name="Rusch D."/>
            <person name="Podicherti R."/>
            <person name="Tsui H.-C.T."/>
            <person name="Winkler M.E."/>
        </authorList>
    </citation>
    <scope>NUCLEOTIDE SEQUENCE [LARGE SCALE GENOMIC DNA]</scope>
    <source>
        <strain evidence="1 2">BUT-10</strain>
    </source>
</reference>
<dbReference type="Pfam" id="PF13489">
    <property type="entry name" value="Methyltransf_23"/>
    <property type="match status" value="1"/>
</dbReference>
<protein>
    <submittedName>
        <fullName evidence="1">Class I SAM-dependent methyltransferase</fullName>
    </submittedName>
</protein>
<name>A0A328BKX8_9CAUL</name>
<keyword evidence="1" id="KW-0489">Methyltransferase</keyword>
<dbReference type="InterPro" id="IPR029063">
    <property type="entry name" value="SAM-dependent_MTases_sf"/>
</dbReference>